<comment type="similarity">
    <text evidence="1">Belongs to the helicase family. UvrD subfamily.</text>
</comment>
<feature type="domain" description="UvrD-like helicase ATP-binding" evidence="11">
    <location>
        <begin position="128"/>
        <end position="631"/>
    </location>
</feature>
<reference evidence="13" key="2">
    <citation type="journal article" date="2023" name="Nat. Commun.">
        <title>Cultivation of marine bacteria of the SAR202 clade.</title>
        <authorList>
            <person name="Lim Y."/>
            <person name="Seo J.H."/>
            <person name="Giovannoni S.J."/>
            <person name="Kang I."/>
            <person name="Cho J.C."/>
        </authorList>
    </citation>
    <scope>NUCLEOTIDE SEQUENCE</scope>
    <source>
        <strain evidence="13">JH1073</strain>
    </source>
</reference>
<sequence length="934" mass="107578">MDSPDAGNSVEHNLFRQLREVVPQNQWDTIGDRIKELRSVEKTRQAQVQRQIAHDETQRKISELARIQKRHLEQQAISELKALLETDYVGAIRKYETEYRDLVDGAEFERIREDCVQAWITSQKLRQFSVDSQQASAIGDLSLNTLVTARAGSGKTSTLVNRTLFLQDHCGIAPNDILVLAFNRKAVLEIKQRLLVRRNQRTVEHLEQLKKQRKSGPWLDPITVDDQDVDSTANAFGIELPHVLTFHSLAYSLVHPKNSVLMDSESESGQAQSRVIQGIIDEYLKDQDSRNLIREVMLGHFRHDWDRIIEGGYLKDREDMIAFRRSLPRVSMKGEAVKSYGEKLIADYLFEHDVDYNYEQNYMWGGRNYRPDFTVFGPNNSRIVIEYFGMQGDPEYDEMSQEKRIFWESRPRIVFDEINPDLVRQDNGRGVGVHIEKLLTAHGIPCNQLSESEIWDRVKDRAIDRFTVSVKSFIAKARKSGLNLAELRSSIRSHDPMNEIERKYLLIAIEIYGRYLDYLRNSGDDDFDGLMLEAAEKIAVGKTRFERRNTLGDLASIQHMLIDEFQDFSSPFFRLISSIKSQNRDIATFCVGDNWQAINGFAGSDLQYFSDPEKFFGTTTQLSVQTNYRSTKNIVEAGNSVMRGRGIPSIASKSGIGSVEIADVDLFEPTPMEEDRHQREPRTAMLLRLISNAIGRDQNVTLLCRRNFVPRFLRPEGFRPGLDGYLEHIRQYFPEHLRNRISISTVHGFKGLESDVVIVLDAFSNCYPLIHPDWVFGRIFGDELESLTDEERRLFYVAVTRAESHLYLICDGPDISPFVSDLRELAAVSNVDWSMIPTFEYSDGNVGILISDKKSNDRSSTYEIRNQLKASGYKWNTGYQGWFKSRMPEQLDTDALKNEYWVRSADKIEMKIIDQNDNVIELYSLDKGELNQIW</sequence>
<evidence type="ECO:0000313" key="15">
    <source>
        <dbReference type="Proteomes" id="UP001321249"/>
    </source>
</evidence>
<evidence type="ECO:0000256" key="1">
    <source>
        <dbReference type="ARBA" id="ARBA00009922"/>
    </source>
</evidence>
<organism evidence="13 14">
    <name type="scientific">Candidatus Lucifugimonas marina</name>
    <dbReference type="NCBI Taxonomy" id="3038979"/>
    <lineage>
        <taxon>Bacteria</taxon>
        <taxon>Bacillati</taxon>
        <taxon>Chloroflexota</taxon>
        <taxon>Dehalococcoidia</taxon>
        <taxon>SAR202 cluster</taxon>
        <taxon>Candidatus Lucifugimonadales</taxon>
        <taxon>Candidatus Lucifugimonadaceae</taxon>
        <taxon>Candidatus Lucifugimonas</taxon>
    </lineage>
</organism>
<dbReference type="Proteomes" id="UP001321249">
    <property type="component" value="Unassembled WGS sequence"/>
</dbReference>
<dbReference type="GO" id="GO:0016787">
    <property type="term" value="F:hydrolase activity"/>
    <property type="evidence" value="ECO:0007669"/>
    <property type="project" value="UniProtKB-UniRule"/>
</dbReference>
<evidence type="ECO:0000259" key="11">
    <source>
        <dbReference type="PROSITE" id="PS51198"/>
    </source>
</evidence>
<dbReference type="EC" id="5.6.2.4" evidence="8"/>
<keyword evidence="2 10" id="KW-0547">Nucleotide-binding</keyword>
<keyword evidence="14" id="KW-1185">Reference proteome</keyword>
<evidence type="ECO:0000256" key="7">
    <source>
        <dbReference type="ARBA" id="ARBA00034617"/>
    </source>
</evidence>
<dbReference type="PANTHER" id="PTHR11070:SF63">
    <property type="entry name" value="DNA HELICASE IV"/>
    <property type="match status" value="1"/>
</dbReference>
<dbReference type="AlphaFoldDB" id="A0AAJ5ZGG4"/>
<dbReference type="EMBL" id="WMBE01000001">
    <property type="protein sequence ID" value="MDG0866376.1"/>
    <property type="molecule type" value="Genomic_DNA"/>
</dbReference>
<dbReference type="Gene3D" id="1.10.10.160">
    <property type="match status" value="1"/>
</dbReference>
<dbReference type="InterPro" id="IPR014016">
    <property type="entry name" value="UvrD-like_ATP-bd"/>
</dbReference>
<dbReference type="PANTHER" id="PTHR11070">
    <property type="entry name" value="UVRD / RECB / PCRA DNA HELICASE FAMILY MEMBER"/>
    <property type="match status" value="1"/>
</dbReference>
<dbReference type="EMBL" id="CP046147">
    <property type="protein sequence ID" value="WFG38910.1"/>
    <property type="molecule type" value="Genomic_DNA"/>
</dbReference>
<keyword evidence="6" id="KW-0413">Isomerase</keyword>
<evidence type="ECO:0000313" key="13">
    <source>
        <dbReference type="EMBL" id="WFG38910.1"/>
    </source>
</evidence>
<feature type="binding site" evidence="10">
    <location>
        <begin position="149"/>
        <end position="156"/>
    </location>
    <ligand>
        <name>ATP</name>
        <dbReference type="ChEBI" id="CHEBI:30616"/>
    </ligand>
</feature>
<dbReference type="PROSITE" id="PS51198">
    <property type="entry name" value="UVRD_HELICASE_ATP_BIND"/>
    <property type="match status" value="1"/>
</dbReference>
<reference evidence="14" key="3">
    <citation type="submission" date="2023-06" db="EMBL/GenBank/DDBJ databases">
        <title>Pangenomics reveal diversification of enzyme families and niche specialization in globally abundant SAR202 bacteria.</title>
        <authorList>
            <person name="Saw J.H.W."/>
        </authorList>
    </citation>
    <scope>NUCLEOTIDE SEQUENCE [LARGE SCALE GENOMIC DNA]</scope>
    <source>
        <strain evidence="14">JH1073</strain>
    </source>
</reference>
<reference evidence="14 15" key="1">
    <citation type="submission" date="2019-11" db="EMBL/GenBank/DDBJ databases">
        <authorList>
            <person name="Cho J.-C."/>
        </authorList>
    </citation>
    <scope>NUCLEOTIDE SEQUENCE [LARGE SCALE GENOMIC DNA]</scope>
    <source>
        <strain evidence="13 14">JH1073</strain>
        <strain evidence="12 15">JH702</strain>
    </source>
</reference>
<proteinExistence type="inferred from homology"/>
<dbReference type="GO" id="GO:0003677">
    <property type="term" value="F:DNA binding"/>
    <property type="evidence" value="ECO:0007669"/>
    <property type="project" value="UniProtKB-KW"/>
</dbReference>
<comment type="catalytic activity">
    <reaction evidence="7">
        <text>Couples ATP hydrolysis with the unwinding of duplex DNA by translocating in the 3'-5' direction.</text>
        <dbReference type="EC" id="5.6.2.4"/>
    </reaction>
</comment>
<dbReference type="InterPro" id="IPR000212">
    <property type="entry name" value="DNA_helicase_UvrD/REP"/>
</dbReference>
<keyword evidence="3 10" id="KW-0378">Hydrolase</keyword>
<evidence type="ECO:0000313" key="12">
    <source>
        <dbReference type="EMBL" id="MDG0866376.1"/>
    </source>
</evidence>
<dbReference type="Proteomes" id="UP001219901">
    <property type="component" value="Chromosome"/>
</dbReference>
<dbReference type="RefSeq" id="WP_342822188.1">
    <property type="nucleotide sequence ID" value="NZ_CP046147.1"/>
</dbReference>
<dbReference type="GO" id="GO:0005524">
    <property type="term" value="F:ATP binding"/>
    <property type="evidence" value="ECO:0007669"/>
    <property type="project" value="UniProtKB-UniRule"/>
</dbReference>
<keyword evidence="4 10" id="KW-0347">Helicase</keyword>
<evidence type="ECO:0000256" key="9">
    <source>
        <dbReference type="ARBA" id="ARBA00048988"/>
    </source>
</evidence>
<evidence type="ECO:0000256" key="3">
    <source>
        <dbReference type="ARBA" id="ARBA00022801"/>
    </source>
</evidence>
<evidence type="ECO:0000313" key="14">
    <source>
        <dbReference type="Proteomes" id="UP001219901"/>
    </source>
</evidence>
<dbReference type="Gene3D" id="3.40.50.300">
    <property type="entry name" value="P-loop containing nucleotide triphosphate hydrolases"/>
    <property type="match status" value="3"/>
</dbReference>
<name>A0AAJ5ZGG4_9CHLR</name>
<evidence type="ECO:0000256" key="6">
    <source>
        <dbReference type="ARBA" id="ARBA00023235"/>
    </source>
</evidence>
<comment type="catalytic activity">
    <reaction evidence="9">
        <text>ATP + H2O = ADP + phosphate + H(+)</text>
        <dbReference type="Rhea" id="RHEA:13065"/>
        <dbReference type="ChEBI" id="CHEBI:15377"/>
        <dbReference type="ChEBI" id="CHEBI:15378"/>
        <dbReference type="ChEBI" id="CHEBI:30616"/>
        <dbReference type="ChEBI" id="CHEBI:43474"/>
        <dbReference type="ChEBI" id="CHEBI:456216"/>
        <dbReference type="EC" id="5.6.2.4"/>
    </reaction>
</comment>
<evidence type="ECO:0000256" key="4">
    <source>
        <dbReference type="ARBA" id="ARBA00022806"/>
    </source>
</evidence>
<protein>
    <recommendedName>
        <fullName evidence="8">DNA 3'-5' helicase</fullName>
        <ecNumber evidence="8">5.6.2.4</ecNumber>
    </recommendedName>
</protein>
<keyword evidence="5 10" id="KW-0067">ATP-binding</keyword>
<evidence type="ECO:0000256" key="8">
    <source>
        <dbReference type="ARBA" id="ARBA00034808"/>
    </source>
</evidence>
<dbReference type="InterPro" id="IPR027417">
    <property type="entry name" value="P-loop_NTPase"/>
</dbReference>
<evidence type="ECO:0000256" key="2">
    <source>
        <dbReference type="ARBA" id="ARBA00022741"/>
    </source>
</evidence>
<evidence type="ECO:0000256" key="5">
    <source>
        <dbReference type="ARBA" id="ARBA00022840"/>
    </source>
</evidence>
<dbReference type="InterPro" id="IPR014017">
    <property type="entry name" value="DNA_helicase_UvrD-like_C"/>
</dbReference>
<dbReference type="SUPFAM" id="SSF52540">
    <property type="entry name" value="P-loop containing nucleoside triphosphate hydrolases"/>
    <property type="match status" value="1"/>
</dbReference>
<dbReference type="Pfam" id="PF00580">
    <property type="entry name" value="UvrD-helicase"/>
    <property type="match status" value="1"/>
</dbReference>
<dbReference type="InterPro" id="IPR013986">
    <property type="entry name" value="DExx_box_DNA_helicase_dom_sf"/>
</dbReference>
<evidence type="ECO:0000256" key="10">
    <source>
        <dbReference type="PROSITE-ProRule" id="PRU00560"/>
    </source>
</evidence>
<dbReference type="GO" id="GO:0043138">
    <property type="term" value="F:3'-5' DNA helicase activity"/>
    <property type="evidence" value="ECO:0007669"/>
    <property type="project" value="UniProtKB-EC"/>
</dbReference>
<gene>
    <name evidence="12" type="ORF">GKO46_04730</name>
    <name evidence="13" type="ORF">GKO48_04530</name>
</gene>
<dbReference type="Pfam" id="PF13361">
    <property type="entry name" value="UvrD_C"/>
    <property type="match status" value="1"/>
</dbReference>
<accession>A0AAJ5ZGG4</accession>
<dbReference type="GO" id="GO:0000725">
    <property type="term" value="P:recombinational repair"/>
    <property type="evidence" value="ECO:0007669"/>
    <property type="project" value="TreeGrafter"/>
</dbReference>